<keyword evidence="3" id="KW-1003">Cell membrane</keyword>
<feature type="transmembrane region" description="Helical" evidence="7">
    <location>
        <begin position="186"/>
        <end position="205"/>
    </location>
</feature>
<dbReference type="RefSeq" id="WP_146819188.1">
    <property type="nucleotide sequence ID" value="NZ_BJYK01000001.1"/>
</dbReference>
<keyword evidence="11" id="KW-1185">Reference proteome</keyword>
<dbReference type="Gene3D" id="1.10.3720.10">
    <property type="entry name" value="MetI-like"/>
    <property type="match status" value="1"/>
</dbReference>
<sequence length="311" mass="32354">MTIPGTIGSDPVTDARARPARTPFDVRAEDPSARASGPAPGTAVPGEGTPPGTPAPAARRRRGRAARVALAAVVPLAVLATWHLLTAVTGYFGPFELPAPAAVWEAGVELAQRGELSAHVLISVQRVLLGFAAGSAVGLALGAVVGLSRLADTLLAGTLGALRAVPSLAWVPLLLIWLKFGEDSKVTLIAIGAFFPVYTTVASALRHVDPHLVEAGRAFGLRGARLLLRVQLPAATPAVVSGLRLALAQSWLFLVAAELIASSMGLGFLLNDSQFNGRTDRIVLAIVLLAVLGKTTDAVVGVVERRLLRRW</sequence>
<evidence type="ECO:0000256" key="2">
    <source>
        <dbReference type="ARBA" id="ARBA00022448"/>
    </source>
</evidence>
<keyword evidence="6 7" id="KW-0472">Membrane</keyword>
<proteinExistence type="inferred from homology"/>
<feature type="domain" description="ABC transmembrane type-1" evidence="9">
    <location>
        <begin position="116"/>
        <end position="300"/>
    </location>
</feature>
<feature type="transmembrane region" description="Helical" evidence="7">
    <location>
        <begin position="68"/>
        <end position="92"/>
    </location>
</feature>
<dbReference type="OrthoDB" id="9796361at2"/>
<protein>
    <recommendedName>
        <fullName evidence="9">ABC transmembrane type-1 domain-containing protein</fullName>
    </recommendedName>
</protein>
<evidence type="ECO:0000256" key="8">
    <source>
        <dbReference type="SAM" id="MobiDB-lite"/>
    </source>
</evidence>
<feature type="transmembrane region" description="Helical" evidence="7">
    <location>
        <begin position="160"/>
        <end position="180"/>
    </location>
</feature>
<feature type="compositionally biased region" description="Low complexity" evidence="8">
    <location>
        <begin position="37"/>
        <end position="47"/>
    </location>
</feature>
<evidence type="ECO:0000256" key="3">
    <source>
        <dbReference type="ARBA" id="ARBA00022475"/>
    </source>
</evidence>
<evidence type="ECO:0000313" key="11">
    <source>
        <dbReference type="Proteomes" id="UP000321484"/>
    </source>
</evidence>
<feature type="transmembrane region" description="Helical" evidence="7">
    <location>
        <begin position="282"/>
        <end position="303"/>
    </location>
</feature>
<accession>A0A511YW36</accession>
<dbReference type="GO" id="GO:0010438">
    <property type="term" value="P:cellular response to sulfur starvation"/>
    <property type="evidence" value="ECO:0007669"/>
    <property type="project" value="TreeGrafter"/>
</dbReference>
<dbReference type="PROSITE" id="PS50928">
    <property type="entry name" value="ABC_TM1"/>
    <property type="match status" value="1"/>
</dbReference>
<dbReference type="PANTHER" id="PTHR30151:SF39">
    <property type="entry name" value="ABC TRANSPORTER PERMEASE PROTEIN"/>
    <property type="match status" value="1"/>
</dbReference>
<keyword evidence="4 7" id="KW-0812">Transmembrane</keyword>
<dbReference type="SUPFAM" id="SSF161098">
    <property type="entry name" value="MetI-like"/>
    <property type="match status" value="1"/>
</dbReference>
<evidence type="ECO:0000256" key="1">
    <source>
        <dbReference type="ARBA" id="ARBA00004651"/>
    </source>
</evidence>
<name>A0A511YW36_9CELL</name>
<dbReference type="AlphaFoldDB" id="A0A511YW36"/>
<feature type="transmembrane region" description="Helical" evidence="7">
    <location>
        <begin position="251"/>
        <end position="270"/>
    </location>
</feature>
<dbReference type="InterPro" id="IPR000515">
    <property type="entry name" value="MetI-like"/>
</dbReference>
<dbReference type="FunFam" id="1.10.3720.10:FF:000003">
    <property type="entry name" value="Aliphatic sulfonate ABC transporter permease"/>
    <property type="match status" value="1"/>
</dbReference>
<feature type="region of interest" description="Disordered" evidence="8">
    <location>
        <begin position="1"/>
        <end position="61"/>
    </location>
</feature>
<dbReference type="EMBL" id="BJYK01000001">
    <property type="protein sequence ID" value="GEN79413.1"/>
    <property type="molecule type" value="Genomic_DNA"/>
</dbReference>
<comment type="similarity">
    <text evidence="7">Belongs to the binding-protein-dependent transport system permease family.</text>
</comment>
<dbReference type="CDD" id="cd06261">
    <property type="entry name" value="TM_PBP2"/>
    <property type="match status" value="1"/>
</dbReference>
<feature type="transmembrane region" description="Helical" evidence="7">
    <location>
        <begin position="127"/>
        <end position="148"/>
    </location>
</feature>
<comment type="caution">
    <text evidence="10">The sequence shown here is derived from an EMBL/GenBank/DDBJ whole genome shotgun (WGS) entry which is preliminary data.</text>
</comment>
<dbReference type="Proteomes" id="UP000321484">
    <property type="component" value="Unassembled WGS sequence"/>
</dbReference>
<dbReference type="PANTHER" id="PTHR30151">
    <property type="entry name" value="ALKANE SULFONATE ABC TRANSPORTER-RELATED, MEMBRANE SUBUNIT"/>
    <property type="match status" value="1"/>
</dbReference>
<reference evidence="10 11" key="1">
    <citation type="submission" date="2019-07" db="EMBL/GenBank/DDBJ databases">
        <title>Whole genome shotgun sequence of Actinotalea fermentans NBRC 105374.</title>
        <authorList>
            <person name="Hosoyama A."/>
            <person name="Uohara A."/>
            <person name="Ohji S."/>
            <person name="Ichikawa N."/>
        </authorList>
    </citation>
    <scope>NUCLEOTIDE SEQUENCE [LARGE SCALE GENOMIC DNA]</scope>
    <source>
        <strain evidence="10 11">NBRC 105374</strain>
    </source>
</reference>
<evidence type="ECO:0000259" key="9">
    <source>
        <dbReference type="PROSITE" id="PS50928"/>
    </source>
</evidence>
<keyword evidence="5 7" id="KW-1133">Transmembrane helix</keyword>
<evidence type="ECO:0000256" key="4">
    <source>
        <dbReference type="ARBA" id="ARBA00022692"/>
    </source>
</evidence>
<keyword evidence="2 7" id="KW-0813">Transport</keyword>
<evidence type="ECO:0000256" key="6">
    <source>
        <dbReference type="ARBA" id="ARBA00023136"/>
    </source>
</evidence>
<evidence type="ECO:0000256" key="7">
    <source>
        <dbReference type="RuleBase" id="RU363032"/>
    </source>
</evidence>
<dbReference type="Pfam" id="PF00528">
    <property type="entry name" value="BPD_transp_1"/>
    <property type="match status" value="1"/>
</dbReference>
<dbReference type="InterPro" id="IPR035906">
    <property type="entry name" value="MetI-like_sf"/>
</dbReference>
<organism evidence="10 11">
    <name type="scientific">Actinotalea fermentans</name>
    <dbReference type="NCBI Taxonomy" id="43671"/>
    <lineage>
        <taxon>Bacteria</taxon>
        <taxon>Bacillati</taxon>
        <taxon>Actinomycetota</taxon>
        <taxon>Actinomycetes</taxon>
        <taxon>Micrococcales</taxon>
        <taxon>Cellulomonadaceae</taxon>
        <taxon>Actinotalea</taxon>
    </lineage>
</organism>
<evidence type="ECO:0000256" key="5">
    <source>
        <dbReference type="ARBA" id="ARBA00022989"/>
    </source>
</evidence>
<comment type="subcellular location">
    <subcellularLocation>
        <location evidence="1 7">Cell membrane</location>
        <topology evidence="1 7">Multi-pass membrane protein</topology>
    </subcellularLocation>
</comment>
<dbReference type="GO" id="GO:0042918">
    <property type="term" value="P:alkanesulfonate transmembrane transport"/>
    <property type="evidence" value="ECO:0007669"/>
    <property type="project" value="UniProtKB-ARBA"/>
</dbReference>
<gene>
    <name evidence="10" type="ORF">AFE02nite_11470</name>
</gene>
<dbReference type="GO" id="GO:0005886">
    <property type="term" value="C:plasma membrane"/>
    <property type="evidence" value="ECO:0007669"/>
    <property type="project" value="UniProtKB-SubCell"/>
</dbReference>
<evidence type="ECO:0000313" key="10">
    <source>
        <dbReference type="EMBL" id="GEN79413.1"/>
    </source>
</evidence>